<dbReference type="AlphaFoldDB" id="A0A7R9H1Q6"/>
<dbReference type="PANTHER" id="PTHR22970:SF14">
    <property type="entry name" value="AT-RICH INTERACTIVE DOMAIN-CONTAINING PROTEIN 2"/>
    <property type="match status" value="1"/>
</dbReference>
<sequence>MIILAALQNDDDNEGPVTKSIRLTSSLILRNLVIYSTNGRRFLRSYEPHLASVALSNVESSRTIAQVLYDMNQQMSSQRGVQQSEHAQHREEERLLTLQGWVVKSQPVPETKGAVLFCHWSTDQIHAVTGPE</sequence>
<dbReference type="PANTHER" id="PTHR22970">
    <property type="entry name" value="AT-RICH INTERACTIVE DOMAIN-CONTAINING PROTEIN 2"/>
    <property type="match status" value="1"/>
</dbReference>
<reference evidence="4" key="1">
    <citation type="submission" date="2020-11" db="EMBL/GenBank/DDBJ databases">
        <authorList>
            <person name="Tran Van P."/>
        </authorList>
    </citation>
    <scope>NUCLEOTIDE SEQUENCE</scope>
</reference>
<evidence type="ECO:0000256" key="3">
    <source>
        <dbReference type="ARBA" id="ARBA00023242"/>
    </source>
</evidence>
<evidence type="ECO:0000256" key="1">
    <source>
        <dbReference type="ARBA" id="ARBA00023015"/>
    </source>
</evidence>
<organism evidence="4">
    <name type="scientific">Timema poppense</name>
    <name type="common">Walking stick</name>
    <dbReference type="NCBI Taxonomy" id="170557"/>
    <lineage>
        <taxon>Eukaryota</taxon>
        <taxon>Metazoa</taxon>
        <taxon>Ecdysozoa</taxon>
        <taxon>Arthropoda</taxon>
        <taxon>Hexapoda</taxon>
        <taxon>Insecta</taxon>
        <taxon>Pterygota</taxon>
        <taxon>Neoptera</taxon>
        <taxon>Polyneoptera</taxon>
        <taxon>Phasmatodea</taxon>
        <taxon>Timematodea</taxon>
        <taxon>Timematoidea</taxon>
        <taxon>Timematidae</taxon>
        <taxon>Timema</taxon>
    </lineage>
</organism>
<keyword evidence="3" id="KW-0539">Nucleus</keyword>
<evidence type="ECO:0000256" key="2">
    <source>
        <dbReference type="ARBA" id="ARBA00023163"/>
    </source>
</evidence>
<keyword evidence="2" id="KW-0804">Transcription</keyword>
<accession>A0A7R9H1Q6</accession>
<proteinExistence type="predicted"/>
<dbReference type="InterPro" id="IPR052406">
    <property type="entry name" value="Chromatin_Remodeling_Comp"/>
</dbReference>
<dbReference type="EMBL" id="OD002594">
    <property type="protein sequence ID" value="CAD7405608.1"/>
    <property type="molecule type" value="Genomic_DNA"/>
</dbReference>
<keyword evidence="1" id="KW-0805">Transcription regulation</keyword>
<protein>
    <submittedName>
        <fullName evidence="4">Uncharacterized protein</fullName>
    </submittedName>
</protein>
<gene>
    <name evidence="4" type="ORF">TPSB3V08_LOCUS5067</name>
</gene>
<evidence type="ECO:0000313" key="4">
    <source>
        <dbReference type="EMBL" id="CAD7405608.1"/>
    </source>
</evidence>
<name>A0A7R9H1Q6_TIMPO</name>